<feature type="domain" description="Glycosyl transferase family 1" evidence="1">
    <location>
        <begin position="565"/>
        <end position="724"/>
    </location>
</feature>
<feature type="domain" description="Glycosyl transferase family 1" evidence="1">
    <location>
        <begin position="195"/>
        <end position="341"/>
    </location>
</feature>
<dbReference type="PANTHER" id="PTHR12526:SF630">
    <property type="entry name" value="GLYCOSYLTRANSFERASE"/>
    <property type="match status" value="1"/>
</dbReference>
<dbReference type="GO" id="GO:0016757">
    <property type="term" value="F:glycosyltransferase activity"/>
    <property type="evidence" value="ECO:0007669"/>
    <property type="project" value="InterPro"/>
</dbReference>
<protein>
    <submittedName>
        <fullName evidence="3">Glycosyltransferase</fullName>
    </submittedName>
</protein>
<dbReference type="SUPFAM" id="SSF53756">
    <property type="entry name" value="UDP-Glycosyltransferase/glycogen phosphorylase"/>
    <property type="match status" value="2"/>
</dbReference>
<organism evidence="3 4">
    <name type="scientific">Blastochloris viridis</name>
    <name type="common">Rhodopseudomonas viridis</name>
    <dbReference type="NCBI Taxonomy" id="1079"/>
    <lineage>
        <taxon>Bacteria</taxon>
        <taxon>Pseudomonadati</taxon>
        <taxon>Pseudomonadota</taxon>
        <taxon>Alphaproteobacteria</taxon>
        <taxon>Hyphomicrobiales</taxon>
        <taxon>Blastochloridaceae</taxon>
        <taxon>Blastochloris</taxon>
    </lineage>
</organism>
<dbReference type="CDD" id="cd03811">
    <property type="entry name" value="GT4_GT28_WabH-like"/>
    <property type="match status" value="1"/>
</dbReference>
<dbReference type="AlphaFoldDB" id="A0A6N4R1U9"/>
<dbReference type="PANTHER" id="PTHR12526">
    <property type="entry name" value="GLYCOSYLTRANSFERASE"/>
    <property type="match status" value="1"/>
</dbReference>
<dbReference type="Gene3D" id="3.40.50.2000">
    <property type="entry name" value="Glycogen Phosphorylase B"/>
    <property type="match status" value="4"/>
</dbReference>
<sequence length="758" mass="83760">MKIIFVLDQLQHGGIATTYTRWASRLLEEGYQVAFFCQKHSGPLASEIPSGAELHINNSRYAFTASGALFQYLRRQPEDSILIAGGFTLIYAQALRPSWMKLWAYMPSSPGIGSRLNTQQSPLAEYLRYTLMRHAVRKSDAVSGVSHGTAQDVEHWANLPLNSVATVYNPAYTEAFATAAKSPAPHPWLKDASLTTFCSFGRLVATKNHLNLLKAFHKVHAQNPSTRLLIGGSGHLRPQLEAFIAENFPNPAPVQLLGNVANPADYMAHAHAYVSSSQLEAFGNVLIEALATGTQVIATNAPYGPAEILTSPEIGTLVPVNDADALASAMLRSLTTNPQTHKKARLARAKQFTAQALWPQFKAVLNHLSPSKNHPAEPRVTIIQRVVAAYRKPVFESLANTYGWNVAAATNFPNPQSFNAVLKAPWLTTFRYLFLGNPYRCHVPLFTIIRRQKPDAIILEAGTQMTSTWLSILLWPWLKALGIRVPKLILWGHGAPVAFGTSPWRRKVFTTLRRLMLTRADGYLTYTKPEATYLQTMAPHATIGYVTNTIDIAPILKLRTTEWKKSKALHILMVGRITPDKRFLEAIAAMPQIWEHIPTAQLTIIGGGPELETLRTLAGSELNKRIHLPGPIHDEAALATYYNRSQLFWLMGAAGLGVNHALAYGVPVLAYAPDLPNGPRHHPEIYYVEDGINGWLVPNASLQAMVSQLILLLQATKPPRQQLGKTLEDYAAQHLSLTNATEAMHAFVHKVVSQPSRR</sequence>
<comment type="caution">
    <text evidence="3">The sequence shown here is derived from an EMBL/GenBank/DDBJ whole genome shotgun (WGS) entry which is preliminary data.</text>
</comment>
<dbReference type="InterPro" id="IPR001296">
    <property type="entry name" value="Glyco_trans_1"/>
</dbReference>
<dbReference type="Pfam" id="PF00534">
    <property type="entry name" value="Glycos_transf_1"/>
    <property type="match status" value="2"/>
</dbReference>
<evidence type="ECO:0000259" key="2">
    <source>
        <dbReference type="Pfam" id="PF13439"/>
    </source>
</evidence>
<gene>
    <name evidence="3" type="ORF">DI628_00835</name>
</gene>
<reference evidence="3 4" key="1">
    <citation type="journal article" date="2017" name="Nat. Commun.">
        <title>In situ click chemistry generation of cyclooxygenase-2 inhibitors.</title>
        <authorList>
            <person name="Bhardwaj A."/>
            <person name="Kaur J."/>
            <person name="Wuest M."/>
            <person name="Wuest F."/>
        </authorList>
    </citation>
    <scope>NUCLEOTIDE SEQUENCE [LARGE SCALE GENOMIC DNA]</scope>
    <source>
        <strain evidence="3">S2_018_000_R2_106</strain>
    </source>
</reference>
<evidence type="ECO:0000259" key="1">
    <source>
        <dbReference type="Pfam" id="PF00534"/>
    </source>
</evidence>
<evidence type="ECO:0000313" key="3">
    <source>
        <dbReference type="EMBL" id="TKW61206.1"/>
    </source>
</evidence>
<keyword evidence="3" id="KW-0808">Transferase</keyword>
<evidence type="ECO:0000313" key="4">
    <source>
        <dbReference type="Proteomes" id="UP000320948"/>
    </source>
</evidence>
<feature type="domain" description="Glycosyltransferase subfamily 4-like N-terminal" evidence="2">
    <location>
        <begin position="13"/>
        <end position="171"/>
    </location>
</feature>
<dbReference type="InterPro" id="IPR028098">
    <property type="entry name" value="Glyco_trans_4-like_N"/>
</dbReference>
<accession>A0A6N4R1U9</accession>
<dbReference type="Proteomes" id="UP000320948">
    <property type="component" value="Unassembled WGS sequence"/>
</dbReference>
<dbReference type="Pfam" id="PF13439">
    <property type="entry name" value="Glyco_transf_4"/>
    <property type="match status" value="1"/>
</dbReference>
<name>A0A6N4R1U9_BLAVI</name>
<proteinExistence type="predicted"/>
<dbReference type="EMBL" id="VAFM01000001">
    <property type="protein sequence ID" value="TKW61206.1"/>
    <property type="molecule type" value="Genomic_DNA"/>
</dbReference>